<sequence length="2313" mass="263450">MADIFREEILEVERNWIKNQTTQRTLASIPLSFNITPDEVVQAHELYGVYVEPNFTAPLRNHGVVAVGNHLCELRMENKVQNVDKYIEIGPNSSKLENIPENAHYCLKLDGRDQARILKSPYSKKEVLAGGGNTPKICTNGAESCHVKSKIAIANSSIYDISAQQMLEIFENHHLQILHASIISPQYFHDGIEGKDPSGLFYIKEWGKKLIMNFPGSEHGYIHEKSNWKTWCVSSVIKGSKFDLLIERHSKVGIYDIISITRTTLGATIPTLHVPNSEYVTIFDITSLNARDIEDIARNPHSKYSQLAISKMKKIRILKSTHSKVLSNALTREDTHFRRQQIVSNLKAYMSSIVISTTVVNKGQDFTSDEFAALGINLYLEACILRQISTKYIAKVIDEMKVDMENIGIFKQFKIWLDHLLFSGDKIVKTSVENFRAVLTAKQAELQWRISALNVHREVYAHDDQVVEWQPYVSEGKCLQESLAMMINGDTAYAYKYEDMQINQARNAYPDLFVIEDVVPGKITIANNHAQPTISDLTHCEHARAFTRGARSGSSYISDTTEYDKWEKSRWTRDVHRHPTEHKAQLAQYLLGKRVFIACCPPGHDLNVWNSQSIYNQMAIYDSSYVKLFAGRKTYNKNVTCFDCINKYKNVYADLGHSGTPEEIVSTTFSALKTLQDKNFVLKMQKGWYCLTHRVAGNLALRDELKKYNIYYFKENPNELFISNQNIHDHHWALRNLVRKIPDILTFKLPAVKYEPKELTTPVPSAPPEPIEIVLDIHCQDHIIKAHTTYKCGKLTIGNKTNTDIFIYHSTYKYKSGLSFYKGVSIYNGYSSPVYLEVEFIQAYTDTLYNIQPNTTNTNAGITVKNISNNIICQYHGPSTSEYIQPGIHKHDTHTYTNPGEAEQGHCSSDCYHHHLCYKAHKLQPKQTTQCGAMTFTNTRKKSVYIRHGKGMAIPGYNTRSVKGVIFQNSKCAIRMNIAQVDKKKYYNNEYSKLNYSAGLVEKERVLFGKQKHQQAKDLNTPLHKAISNILQTPVPSPPIQNSPVATNLSTPNYTPPSSIHSSTVSQTPSNISGSSTPTSDSDQSQAIALSPKLPAGMDVTDLTPVPTDFVDLNDVVDHKFTYLYLDFEATCDDKFIVQEIIEFPVIGYQDQKEVFRFHAYVKPKRSRVTPYCTNLTGITQQKVDQCEEFIVVYDAFLEWFKQHVKGDFLFITCGDWDLNKMLPSQLIYYKRSIDPIFRKYKNLKHIFRDQFKFKKTVDMMQMLQYLNIAHYGVHHSGIDDCVNIAAIHNKLQSFDQVMYGNFFKENVVVLKHGSPNIKKVVQHDNNTALFHLYANRWTDVMKLIPQGSNLTRQSVQMAIRNYLGCIPPFIDIPIKTYTRPCEACSVLTFFDCDYPFQDGNIACGELKGYKIPPPGEQINEFSTEFVSKMLTSLKRELKQDTSPQYAELNNNAYHEIETLPRCGFKKKISGWIGCPGSGKSTTVRQHFKPDEVLIITPYKRLAKDYRESKEAKYQAVTFIKALTIDLSDRHVVLDEVFAMSPGIVIAFLIKAQKVTIIGDPRQMAHVDEHGIYGGLATKDVLQYDQLSELNISFTLPLDITMWLSKLGYDKIKTRNRVISSIHRCNTFAAKDEVLCFTTRMESMHPDYTTVAKVQGMRADQIRLLIESNAHALIKNAHGQLVVAISRHSKQLKLHAHNETLKMCKMPILPDKHTCDVYGVAQFDKDYLTGSEYYFMPKLDTAMLKQRAPNEQIKATTKKELQREQKAAELSIEACGVQVKRITSEESEEKVNVTTIPHNLQSAMSLAGIHPFDVSTGVEKNEEIVVQRDFDVDHYDPSVDEINDIMQKISPNTNLDNDLGGVYMHKLPKPDHKLVISGNAELVTPQDRKVRKLRMPLRGRPFYADSDLQQLHTMIERCGKDRRYFTRSRAKKEGKKLWKNFREKILTEPLEQVTEEQISLSIGEMLNKAHQKGELVQFTSYDPGIYQDSRKINCFLKQQIKADPSAQSYLRMSEKRHGDVRAKGGQGISAQPTIVNLMIGGAVRAVLKNIFKALPAHILIGFGASKHKINDLIEKILKDIKNYNGAEVDIAQFDEQRSDWTDEYMDRVYYAGGLNKTLLAFMINLNLGWILDARVLKMWVKGHFQSGRCDTLGSNTLVALAFLATYFEWEDLALILAQGDDLAIIAKKIKKVTDLPFFKVVHTKFPTFTGSILAGKLLPDIPRLIIKLGNRPFANEKDLQDYREGVMQWLETMVTDVDHLVTIRAVACRYGITEDEASMLTSFLLAFAKRRIVKSFNDPMLQTVIQHPIEYAA</sequence>
<feature type="compositionally biased region" description="Polar residues" evidence="8">
    <location>
        <begin position="1042"/>
        <end position="1068"/>
    </location>
</feature>
<keyword evidence="1" id="KW-0808">Transferase</keyword>
<keyword evidence="4" id="KW-0378">Hydrolase</keyword>
<feature type="region of interest" description="Disordered" evidence="8">
    <location>
        <begin position="1032"/>
        <end position="1086"/>
    </location>
</feature>
<dbReference type="GO" id="GO:0039694">
    <property type="term" value="P:viral RNA genome replication"/>
    <property type="evidence" value="ECO:0007669"/>
    <property type="project" value="InterPro"/>
</dbReference>
<dbReference type="InterPro" id="IPR027351">
    <property type="entry name" value="(+)RNA_virus_helicase_core_dom"/>
</dbReference>
<accession>A0A1L3KJF4</accession>
<keyword evidence="2" id="KW-0548">Nucleotidyltransferase</keyword>
<dbReference type="GO" id="GO:0006396">
    <property type="term" value="P:RNA processing"/>
    <property type="evidence" value="ECO:0007669"/>
    <property type="project" value="InterPro"/>
</dbReference>
<keyword evidence="7" id="KW-0693">Viral RNA replication</keyword>
<feature type="domain" description="RdRp catalytic" evidence="9">
    <location>
        <begin position="2083"/>
        <end position="2194"/>
    </location>
</feature>
<dbReference type="InterPro" id="IPR043502">
    <property type="entry name" value="DNA/RNA_pol_sf"/>
</dbReference>
<dbReference type="CDD" id="cd06133">
    <property type="entry name" value="ERI-1_3'hExo_like"/>
    <property type="match status" value="1"/>
</dbReference>
<dbReference type="GO" id="GO:0003968">
    <property type="term" value="F:RNA-directed RNA polymerase activity"/>
    <property type="evidence" value="ECO:0007669"/>
    <property type="project" value="InterPro"/>
</dbReference>
<dbReference type="SUPFAM" id="SSF56672">
    <property type="entry name" value="DNA/RNA polymerases"/>
    <property type="match status" value="1"/>
</dbReference>
<evidence type="ECO:0000256" key="3">
    <source>
        <dbReference type="ARBA" id="ARBA00022722"/>
    </source>
</evidence>
<dbReference type="InterPro" id="IPR051274">
    <property type="entry name" value="3-5_Exoribonuclease"/>
</dbReference>
<dbReference type="GO" id="GO:0005524">
    <property type="term" value="F:ATP binding"/>
    <property type="evidence" value="ECO:0007669"/>
    <property type="project" value="UniProtKB-KW"/>
</dbReference>
<feature type="compositionally biased region" description="Low complexity" evidence="8">
    <location>
        <begin position="1069"/>
        <end position="1086"/>
    </location>
</feature>
<dbReference type="Pfam" id="PF01443">
    <property type="entry name" value="Viral_helicase1"/>
    <property type="match status" value="1"/>
</dbReference>
<keyword evidence="6" id="KW-0547">Nucleotide-binding</keyword>
<dbReference type="InterPro" id="IPR002588">
    <property type="entry name" value="Alphavirus-like_MT_dom"/>
</dbReference>
<evidence type="ECO:0000256" key="4">
    <source>
        <dbReference type="ARBA" id="ARBA00022801"/>
    </source>
</evidence>
<evidence type="ECO:0000259" key="10">
    <source>
        <dbReference type="PROSITE" id="PS51743"/>
    </source>
</evidence>
<organism evidence="11">
    <name type="scientific">Beihai hepe-like virus 2</name>
    <dbReference type="NCBI Taxonomy" id="1922383"/>
    <lineage>
        <taxon>Viruses</taxon>
        <taxon>Riboviria</taxon>
    </lineage>
</organism>
<name>A0A1L3KJF4_9VIRU</name>
<protein>
    <submittedName>
        <fullName evidence="11">RdRp</fullName>
    </submittedName>
</protein>
<evidence type="ECO:0000256" key="7">
    <source>
        <dbReference type="ARBA" id="ARBA00022953"/>
    </source>
</evidence>
<dbReference type="PROSITE" id="PS50507">
    <property type="entry name" value="RDRP_SSRNA_POS"/>
    <property type="match status" value="1"/>
</dbReference>
<dbReference type="SMART" id="SM00479">
    <property type="entry name" value="EXOIII"/>
    <property type="match status" value="1"/>
</dbReference>
<dbReference type="PANTHER" id="PTHR23044:SF61">
    <property type="entry name" value="3'-5' EXORIBONUCLEASE 1-RELATED"/>
    <property type="match status" value="1"/>
</dbReference>
<dbReference type="Pfam" id="PF00978">
    <property type="entry name" value="RdRP_2"/>
    <property type="match status" value="1"/>
</dbReference>
<dbReference type="InterPro" id="IPR013520">
    <property type="entry name" value="Ribonucl_H"/>
</dbReference>
<proteinExistence type="predicted"/>
<dbReference type="GO" id="GO:0008174">
    <property type="term" value="F:mRNA methyltransferase activity"/>
    <property type="evidence" value="ECO:0007669"/>
    <property type="project" value="UniProtKB-UniRule"/>
</dbReference>
<evidence type="ECO:0000256" key="2">
    <source>
        <dbReference type="ARBA" id="ARBA00022695"/>
    </source>
</evidence>
<keyword evidence="3" id="KW-0540">Nuclease</keyword>
<keyword evidence="5" id="KW-0269">Exonuclease</keyword>
<dbReference type="GO" id="GO:0000175">
    <property type="term" value="F:3'-5'-RNA exonuclease activity"/>
    <property type="evidence" value="ECO:0007669"/>
    <property type="project" value="InterPro"/>
</dbReference>
<dbReference type="EMBL" id="KX883745">
    <property type="protein sequence ID" value="APG77551.1"/>
    <property type="molecule type" value="Genomic_RNA"/>
</dbReference>
<evidence type="ECO:0000256" key="8">
    <source>
        <dbReference type="SAM" id="MobiDB-lite"/>
    </source>
</evidence>
<dbReference type="PROSITE" id="PS51743">
    <property type="entry name" value="ALPHAVIRUS_MT"/>
    <property type="match status" value="1"/>
</dbReference>
<dbReference type="InterPro" id="IPR047201">
    <property type="entry name" value="ERI-1_3'hExo-like"/>
</dbReference>
<dbReference type="Pfam" id="PF00929">
    <property type="entry name" value="RNase_T"/>
    <property type="match status" value="1"/>
</dbReference>
<dbReference type="Gene3D" id="3.30.420.10">
    <property type="entry name" value="Ribonuclease H-like superfamily/Ribonuclease H"/>
    <property type="match status" value="1"/>
</dbReference>
<dbReference type="InterPro" id="IPR007094">
    <property type="entry name" value="RNA-dir_pol_PSvirus"/>
</dbReference>
<dbReference type="SUPFAM" id="SSF53098">
    <property type="entry name" value="Ribonuclease H-like"/>
    <property type="match status" value="1"/>
</dbReference>
<dbReference type="Gene3D" id="3.40.50.300">
    <property type="entry name" value="P-loop containing nucleotide triphosphate hydrolases"/>
    <property type="match status" value="2"/>
</dbReference>
<dbReference type="SUPFAM" id="SSF52540">
    <property type="entry name" value="P-loop containing nucleoside triphosphate hydrolases"/>
    <property type="match status" value="1"/>
</dbReference>
<dbReference type="InterPro" id="IPR012337">
    <property type="entry name" value="RNaseH-like_sf"/>
</dbReference>
<evidence type="ECO:0000256" key="1">
    <source>
        <dbReference type="ARBA" id="ARBA00022679"/>
    </source>
</evidence>
<dbReference type="GO" id="GO:0016556">
    <property type="term" value="P:mRNA modification"/>
    <property type="evidence" value="ECO:0007669"/>
    <property type="project" value="InterPro"/>
</dbReference>
<dbReference type="GO" id="GO:0003723">
    <property type="term" value="F:RNA binding"/>
    <property type="evidence" value="ECO:0007669"/>
    <property type="project" value="InterPro"/>
</dbReference>
<dbReference type="InterPro" id="IPR036397">
    <property type="entry name" value="RNaseH_sf"/>
</dbReference>
<evidence type="ECO:0000256" key="5">
    <source>
        <dbReference type="ARBA" id="ARBA00022839"/>
    </source>
</evidence>
<evidence type="ECO:0000313" key="11">
    <source>
        <dbReference type="EMBL" id="APG77551.1"/>
    </source>
</evidence>
<evidence type="ECO:0000259" key="9">
    <source>
        <dbReference type="PROSITE" id="PS50507"/>
    </source>
</evidence>
<dbReference type="InterPro" id="IPR001788">
    <property type="entry name" value="RNA-dep_RNA_pol_alsuvir"/>
</dbReference>
<feature type="domain" description="Alphavirus-like MT" evidence="10">
    <location>
        <begin position="53"/>
        <end position="232"/>
    </location>
</feature>
<evidence type="ECO:0000256" key="6">
    <source>
        <dbReference type="ARBA" id="ARBA00022840"/>
    </source>
</evidence>
<keyword evidence="6" id="KW-0067">ATP-binding</keyword>
<dbReference type="GO" id="GO:0006351">
    <property type="term" value="P:DNA-templated transcription"/>
    <property type="evidence" value="ECO:0007669"/>
    <property type="project" value="InterPro"/>
</dbReference>
<reference evidence="11" key="1">
    <citation type="journal article" date="2016" name="Nature">
        <title>Redefining the invertebrate RNA virosphere.</title>
        <authorList>
            <person name="Shi M."/>
            <person name="Lin X.D."/>
            <person name="Tian J.H."/>
            <person name="Chen L.J."/>
            <person name="Chen X."/>
            <person name="Li C.X."/>
            <person name="Qin X.C."/>
            <person name="Li J."/>
            <person name="Cao J.P."/>
            <person name="Eden J.S."/>
            <person name="Buchmann J."/>
            <person name="Wang W."/>
            <person name="Xu J."/>
            <person name="Holmes E.C."/>
            <person name="Zhang Y.Z."/>
        </authorList>
    </citation>
    <scope>NUCLEOTIDE SEQUENCE</scope>
    <source>
        <strain evidence="11">BHHZL10373</strain>
    </source>
</reference>
<dbReference type="InterPro" id="IPR027417">
    <property type="entry name" value="P-loop_NTPase"/>
</dbReference>
<dbReference type="PANTHER" id="PTHR23044">
    <property type="entry name" value="3'-5' EXONUCLEASE ERI1-RELATED"/>
    <property type="match status" value="1"/>
</dbReference>